<proteinExistence type="predicted"/>
<keyword evidence="1" id="KW-0479">Metal-binding</keyword>
<keyword evidence="1" id="KW-0862">Zinc</keyword>
<feature type="region of interest" description="Disordered" evidence="2">
    <location>
        <begin position="146"/>
        <end position="174"/>
    </location>
</feature>
<keyword evidence="1" id="KW-0863">Zinc-finger</keyword>
<feature type="region of interest" description="Disordered" evidence="2">
    <location>
        <begin position="703"/>
        <end position="722"/>
    </location>
</feature>
<feature type="compositionally biased region" description="Polar residues" evidence="2">
    <location>
        <begin position="482"/>
        <end position="496"/>
    </location>
</feature>
<feature type="compositionally biased region" description="Polar residues" evidence="2">
    <location>
        <begin position="75"/>
        <end position="84"/>
    </location>
</feature>
<evidence type="ECO:0000256" key="1">
    <source>
        <dbReference type="PROSITE-ProRule" id="PRU00042"/>
    </source>
</evidence>
<feature type="compositionally biased region" description="Low complexity" evidence="2">
    <location>
        <begin position="146"/>
        <end position="155"/>
    </location>
</feature>
<dbReference type="GO" id="GO:0008270">
    <property type="term" value="F:zinc ion binding"/>
    <property type="evidence" value="ECO:0007669"/>
    <property type="project" value="UniProtKB-KW"/>
</dbReference>
<gene>
    <name evidence="4" type="ORF">M422DRAFT_249625</name>
</gene>
<dbReference type="Proteomes" id="UP000054279">
    <property type="component" value="Unassembled WGS sequence"/>
</dbReference>
<reference evidence="4 5" key="1">
    <citation type="submission" date="2014-06" db="EMBL/GenBank/DDBJ databases">
        <title>Evolutionary Origins and Diversification of the Mycorrhizal Mutualists.</title>
        <authorList>
            <consortium name="DOE Joint Genome Institute"/>
            <consortium name="Mycorrhizal Genomics Consortium"/>
            <person name="Kohler A."/>
            <person name="Kuo A."/>
            <person name="Nagy L.G."/>
            <person name="Floudas D."/>
            <person name="Copeland A."/>
            <person name="Barry K.W."/>
            <person name="Cichocki N."/>
            <person name="Veneault-Fourrey C."/>
            <person name="LaButti K."/>
            <person name="Lindquist E.A."/>
            <person name="Lipzen A."/>
            <person name="Lundell T."/>
            <person name="Morin E."/>
            <person name="Murat C."/>
            <person name="Riley R."/>
            <person name="Ohm R."/>
            <person name="Sun H."/>
            <person name="Tunlid A."/>
            <person name="Henrissat B."/>
            <person name="Grigoriev I.V."/>
            <person name="Hibbett D.S."/>
            <person name="Martin F."/>
        </authorList>
    </citation>
    <scope>NUCLEOTIDE SEQUENCE [LARGE SCALE GENOMIC DNA]</scope>
    <source>
        <strain evidence="4 5">SS14</strain>
    </source>
</reference>
<name>A0A0C9VHV5_SPHS4</name>
<feature type="region of interest" description="Disordered" evidence="2">
    <location>
        <begin position="72"/>
        <end position="114"/>
    </location>
</feature>
<feature type="compositionally biased region" description="Polar residues" evidence="2">
    <location>
        <begin position="608"/>
        <end position="623"/>
    </location>
</feature>
<protein>
    <recommendedName>
        <fullName evidence="3">C2H2-type domain-containing protein</fullName>
    </recommendedName>
</protein>
<dbReference type="AlphaFoldDB" id="A0A0C9VHV5"/>
<keyword evidence="5" id="KW-1185">Reference proteome</keyword>
<dbReference type="EMBL" id="KN837105">
    <property type="protein sequence ID" value="KIJ46881.1"/>
    <property type="molecule type" value="Genomic_DNA"/>
</dbReference>
<evidence type="ECO:0000313" key="5">
    <source>
        <dbReference type="Proteomes" id="UP000054279"/>
    </source>
</evidence>
<feature type="compositionally biased region" description="Basic and acidic residues" evidence="2">
    <location>
        <begin position="1"/>
        <end position="13"/>
    </location>
</feature>
<evidence type="ECO:0000259" key="3">
    <source>
        <dbReference type="PROSITE" id="PS50157"/>
    </source>
</evidence>
<dbReference type="PROSITE" id="PS50157">
    <property type="entry name" value="ZINC_FINGER_C2H2_2"/>
    <property type="match status" value="1"/>
</dbReference>
<feature type="compositionally biased region" description="Basic residues" evidence="2">
    <location>
        <begin position="401"/>
        <end position="411"/>
    </location>
</feature>
<evidence type="ECO:0000313" key="4">
    <source>
        <dbReference type="EMBL" id="KIJ46881.1"/>
    </source>
</evidence>
<dbReference type="HOGENOM" id="CLU_383186_0_0_1"/>
<feature type="compositionally biased region" description="Basic and acidic residues" evidence="2">
    <location>
        <begin position="209"/>
        <end position="218"/>
    </location>
</feature>
<dbReference type="InterPro" id="IPR013087">
    <property type="entry name" value="Znf_C2H2_type"/>
</dbReference>
<feature type="region of interest" description="Disordered" evidence="2">
    <location>
        <begin position="209"/>
        <end position="254"/>
    </location>
</feature>
<organism evidence="4 5">
    <name type="scientific">Sphaerobolus stellatus (strain SS14)</name>
    <dbReference type="NCBI Taxonomy" id="990650"/>
    <lineage>
        <taxon>Eukaryota</taxon>
        <taxon>Fungi</taxon>
        <taxon>Dikarya</taxon>
        <taxon>Basidiomycota</taxon>
        <taxon>Agaricomycotina</taxon>
        <taxon>Agaricomycetes</taxon>
        <taxon>Phallomycetidae</taxon>
        <taxon>Geastrales</taxon>
        <taxon>Sphaerobolaceae</taxon>
        <taxon>Sphaerobolus</taxon>
    </lineage>
</organism>
<feature type="compositionally biased region" description="Acidic residues" evidence="2">
    <location>
        <begin position="461"/>
        <end position="472"/>
    </location>
</feature>
<feature type="compositionally biased region" description="Low complexity" evidence="2">
    <location>
        <begin position="86"/>
        <end position="97"/>
    </location>
</feature>
<accession>A0A0C9VHV5</accession>
<feature type="compositionally biased region" description="Polar residues" evidence="2">
    <location>
        <begin position="349"/>
        <end position="376"/>
    </location>
</feature>
<feature type="compositionally biased region" description="Acidic residues" evidence="2">
    <location>
        <begin position="14"/>
        <end position="26"/>
    </location>
</feature>
<feature type="compositionally biased region" description="Basic residues" evidence="2">
    <location>
        <begin position="591"/>
        <end position="601"/>
    </location>
</feature>
<feature type="region of interest" description="Disordered" evidence="2">
    <location>
        <begin position="284"/>
        <end position="623"/>
    </location>
</feature>
<feature type="compositionally biased region" description="Basic and acidic residues" evidence="2">
    <location>
        <begin position="317"/>
        <end position="332"/>
    </location>
</feature>
<feature type="region of interest" description="Disordered" evidence="2">
    <location>
        <begin position="1"/>
        <end position="26"/>
    </location>
</feature>
<evidence type="ECO:0000256" key="2">
    <source>
        <dbReference type="SAM" id="MobiDB-lite"/>
    </source>
</evidence>
<sequence>MTFPSEFDRHWNEETEGIEEINDDTLPELPFFTSSSSFECMFMKEDYVVATISPPQTVYSANDLRDEDIIERTPSHSPQDSVLDTPSGSNSSPSKSPQWLKEDSGAPALPCGHYSPSLPPLHQELFDQIQDVHHSMLSLYSPYSSYPISSSPPESTNAYIPPIPAQPEQWQATTSTVVLPKSKFKRKREPEEDEDLEYVVDDDEYCVVKPEKANEKRDTKKMRRSPSPRPRPQAQASSRRGSFKGDRSTCTGIIANRPSIHILAPKPTHHDTGMVGCMTSPNLTAYPSTGGPRQSLHPGPQGRPWATKTVCMVPPQREQDFNDDSDHVEESGGTRGGKKRQREDDLEWESQSSASLEDTSDSEYTPPSKLTASPSQAYPPKLRTNIRTPTSKGKADERGVGRWKGKSRSQHNKFDAEEYCEGSVGPSKGKGNARAYDHEDSLGGGKPQKKKGKGRARYDSDFDDEENWEESEERPVKRKRSSSSNSQAMPPQAGSSSRREAYYPKIPNDYHLSRPIRQSEVIIPSKKGKNSKGSKQFYEELQPADYDDTDSDEYRPGESDGEADSDGYKPVGHRQKPVQNKRPAYMGKTPKASRRPPKQHSLRGLPNADSSNAKPKTLQKQQKQINEYLNKYVKEIIKGRKGEKIQRFQCIFDKDKCSEKSLRRSDVRRHISKGPHSHEMPDWMKLKHICECETSFTRLDAAQRHARTAGHSLIGQEEEGED</sequence>
<feature type="domain" description="C2H2-type" evidence="3">
    <location>
        <begin position="648"/>
        <end position="681"/>
    </location>
</feature>